<evidence type="ECO:0000313" key="3">
    <source>
        <dbReference type="Proteomes" id="UP000886748"/>
    </source>
</evidence>
<reference evidence="2" key="2">
    <citation type="journal article" date="2021" name="PeerJ">
        <title>Extensive microbial diversity within the chicken gut microbiome revealed by metagenomics and culture.</title>
        <authorList>
            <person name="Gilroy R."/>
            <person name="Ravi A."/>
            <person name="Getino M."/>
            <person name="Pursley I."/>
            <person name="Horton D.L."/>
            <person name="Alikhan N.F."/>
            <person name="Baker D."/>
            <person name="Gharbi K."/>
            <person name="Hall N."/>
            <person name="Watson M."/>
            <person name="Adriaenssens E.M."/>
            <person name="Foster-Nyarko E."/>
            <person name="Jarju S."/>
            <person name="Secka A."/>
            <person name="Antonio M."/>
            <person name="Oren A."/>
            <person name="Chaudhuri R.R."/>
            <person name="La Ragione R."/>
            <person name="Hildebrand F."/>
            <person name="Pallen M.J."/>
        </authorList>
    </citation>
    <scope>NUCLEOTIDE SEQUENCE</scope>
    <source>
        <strain evidence="2">CHK154-7741</strain>
    </source>
</reference>
<proteinExistence type="predicted"/>
<protein>
    <submittedName>
        <fullName evidence="2">Uncharacterized protein</fullName>
    </submittedName>
</protein>
<evidence type="ECO:0000313" key="2">
    <source>
        <dbReference type="EMBL" id="HIU92316.1"/>
    </source>
</evidence>
<dbReference type="Proteomes" id="UP000886748">
    <property type="component" value="Unassembled WGS sequence"/>
</dbReference>
<evidence type="ECO:0000256" key="1">
    <source>
        <dbReference type="SAM" id="Phobius"/>
    </source>
</evidence>
<sequence length="232" mass="26338">MASIVDSIRSVYQDNYSLLKLGVFSYVLYLLYSMIVPGESFSLVNAVVWITIFYIYLGFCSIIMSNRINQRIQTLPPIDPVLFFSVATKALIISLPFILIGFFVVSFVVGLFNFEGVPQLVAIWLIRFFILAVLVTALINFNQNYVLKDGFDASKIVAGVADVLVYTVVCLLLIAIYSLFVVAPTLYLIYSFFKIGPLFNYVSVFFVTMNLAILSDYWGQLHFDIESKNNYY</sequence>
<feature type="transmembrane region" description="Helical" evidence="1">
    <location>
        <begin position="163"/>
        <end position="192"/>
    </location>
</feature>
<keyword evidence="1" id="KW-0472">Membrane</keyword>
<keyword evidence="1" id="KW-1133">Transmembrane helix</keyword>
<keyword evidence="1" id="KW-0812">Transmembrane</keyword>
<dbReference type="EMBL" id="DVOD01000030">
    <property type="protein sequence ID" value="HIU92316.1"/>
    <property type="molecule type" value="Genomic_DNA"/>
</dbReference>
<feature type="transmembrane region" description="Helical" evidence="1">
    <location>
        <begin position="198"/>
        <end position="218"/>
    </location>
</feature>
<comment type="caution">
    <text evidence="2">The sequence shown here is derived from an EMBL/GenBank/DDBJ whole genome shotgun (WGS) entry which is preliminary data.</text>
</comment>
<reference evidence="2" key="1">
    <citation type="submission" date="2020-10" db="EMBL/GenBank/DDBJ databases">
        <authorList>
            <person name="Gilroy R."/>
        </authorList>
    </citation>
    <scope>NUCLEOTIDE SEQUENCE</scope>
    <source>
        <strain evidence="2">CHK154-7741</strain>
    </source>
</reference>
<gene>
    <name evidence="2" type="ORF">IAD26_04175</name>
</gene>
<dbReference type="AlphaFoldDB" id="A0A9D1MZT4"/>
<feature type="transmembrane region" description="Helical" evidence="1">
    <location>
        <begin position="81"/>
        <end position="109"/>
    </location>
</feature>
<organism evidence="2 3">
    <name type="scientific">Candidatus Limenecus avicola</name>
    <dbReference type="NCBI Taxonomy" id="2840847"/>
    <lineage>
        <taxon>Bacteria</taxon>
        <taxon>Bacillati</taxon>
        <taxon>Bacillota</taxon>
        <taxon>Clostridia</taxon>
        <taxon>Eubacteriales</taxon>
        <taxon>Clostridiaceae</taxon>
        <taxon>Clostridiaceae incertae sedis</taxon>
        <taxon>Candidatus Limenecus</taxon>
    </lineage>
</organism>
<accession>A0A9D1MZT4</accession>
<feature type="transmembrane region" description="Helical" evidence="1">
    <location>
        <begin position="18"/>
        <end position="35"/>
    </location>
</feature>
<feature type="transmembrane region" description="Helical" evidence="1">
    <location>
        <begin position="41"/>
        <end position="60"/>
    </location>
</feature>
<feature type="transmembrane region" description="Helical" evidence="1">
    <location>
        <begin position="121"/>
        <end position="142"/>
    </location>
</feature>
<name>A0A9D1MZT4_9CLOT</name>